<dbReference type="EMBL" id="CP059399">
    <property type="protein sequence ID" value="QLY30417.1"/>
    <property type="molecule type" value="Genomic_DNA"/>
</dbReference>
<evidence type="ECO:0000313" key="2">
    <source>
        <dbReference type="Proteomes" id="UP000515512"/>
    </source>
</evidence>
<accession>A0A7D6VDQ8</accession>
<proteinExistence type="predicted"/>
<dbReference type="Proteomes" id="UP000515512">
    <property type="component" value="Chromosome"/>
</dbReference>
<gene>
    <name evidence="1" type="ORF">H0264_35740</name>
</gene>
<reference evidence="1 2" key="1">
    <citation type="submission" date="2020-07" db="EMBL/GenBank/DDBJ databases">
        <authorList>
            <person name="Zhuang K."/>
            <person name="Ran Y."/>
        </authorList>
    </citation>
    <scope>NUCLEOTIDE SEQUENCE [LARGE SCALE GENOMIC DNA]</scope>
    <source>
        <strain evidence="1 2">WCH-YHL-001</strain>
    </source>
</reference>
<dbReference type="KEGG" id="nhu:H0264_35740"/>
<keyword evidence="2" id="KW-1185">Reference proteome</keyword>
<name>A0A7D6VDQ8_9NOCA</name>
<organism evidence="1 2">
    <name type="scientific">Nocardia huaxiensis</name>
    <dbReference type="NCBI Taxonomy" id="2755382"/>
    <lineage>
        <taxon>Bacteria</taxon>
        <taxon>Bacillati</taxon>
        <taxon>Actinomycetota</taxon>
        <taxon>Actinomycetes</taxon>
        <taxon>Mycobacteriales</taxon>
        <taxon>Nocardiaceae</taxon>
        <taxon>Nocardia</taxon>
    </lineage>
</organism>
<dbReference type="Pfam" id="PF10053">
    <property type="entry name" value="DUF2290"/>
    <property type="match status" value="1"/>
</dbReference>
<dbReference type="InterPro" id="IPR018742">
    <property type="entry name" value="DUF2290"/>
</dbReference>
<protein>
    <submittedName>
        <fullName evidence="1">DUF2290 domain-containing protein</fullName>
    </submittedName>
</protein>
<dbReference type="RefSeq" id="WP_181581615.1">
    <property type="nucleotide sequence ID" value="NZ_CP059399.1"/>
</dbReference>
<evidence type="ECO:0000313" key="1">
    <source>
        <dbReference type="EMBL" id="QLY30417.1"/>
    </source>
</evidence>
<dbReference type="AlphaFoldDB" id="A0A7D6VDQ8"/>
<sequence length="211" mass="24020">MSITRHLTTKGLVNDQNFPRICSLPDQVEKVDYPTILPGASLLRDVPYRDMYTTQLAARSYNFLMLDGAIVQMVYQFRSRRLLSSRLAFLPSPDLSEYQNDPELYSLDLMFAEVVDRRVVTVPMRFDFDSDDAVVQDLHHPKSHLTLGQYSNCRIAATSAITPGAFVEFILRSFYNTASREYASELPTANHRFEPTITPLEASRVHIGVPK</sequence>